<reference evidence="2" key="3">
    <citation type="submission" date="2025-09" db="UniProtKB">
        <authorList>
            <consortium name="Ensembl"/>
        </authorList>
    </citation>
    <scope>IDENTIFICATION</scope>
</reference>
<evidence type="ECO:0000313" key="2">
    <source>
        <dbReference type="Ensembl" id="ENSCSAVP00000002514.1"/>
    </source>
</evidence>
<dbReference type="Ensembl" id="ENSCSAVT00000002555.1">
    <property type="protein sequence ID" value="ENSCSAVP00000002514.1"/>
    <property type="gene ID" value="ENSCSAVG00000001483.1"/>
</dbReference>
<proteinExistence type="predicted"/>
<feature type="transmembrane region" description="Helical" evidence="1">
    <location>
        <begin position="92"/>
        <end position="116"/>
    </location>
</feature>
<dbReference type="InParanoid" id="H2YB16"/>
<keyword evidence="1" id="KW-1133">Transmembrane helix</keyword>
<reference evidence="3" key="1">
    <citation type="submission" date="2003-08" db="EMBL/GenBank/DDBJ databases">
        <authorList>
            <person name="Birren B."/>
            <person name="Nusbaum C."/>
            <person name="Abebe A."/>
            <person name="Abouelleil A."/>
            <person name="Adekoya E."/>
            <person name="Ait-zahra M."/>
            <person name="Allen N."/>
            <person name="Allen T."/>
            <person name="An P."/>
            <person name="Anderson M."/>
            <person name="Anderson S."/>
            <person name="Arachchi H."/>
            <person name="Armbruster J."/>
            <person name="Bachantsang P."/>
            <person name="Baldwin J."/>
            <person name="Barry A."/>
            <person name="Bayul T."/>
            <person name="Blitshsteyn B."/>
            <person name="Bloom T."/>
            <person name="Blye J."/>
            <person name="Boguslavskiy L."/>
            <person name="Borowsky M."/>
            <person name="Boukhgalter B."/>
            <person name="Brunache A."/>
            <person name="Butler J."/>
            <person name="Calixte N."/>
            <person name="Calvo S."/>
            <person name="Camarata J."/>
            <person name="Campo K."/>
            <person name="Chang J."/>
            <person name="Cheshatsang Y."/>
            <person name="Citroen M."/>
            <person name="Collymore A."/>
            <person name="Considine T."/>
            <person name="Cook A."/>
            <person name="Cooke P."/>
            <person name="Corum B."/>
            <person name="Cuomo C."/>
            <person name="David R."/>
            <person name="Dawoe T."/>
            <person name="Degray S."/>
            <person name="Dodge S."/>
            <person name="Dooley K."/>
            <person name="Dorje P."/>
            <person name="Dorjee K."/>
            <person name="Dorris L."/>
            <person name="Duffey N."/>
            <person name="Dupes A."/>
            <person name="Elkins T."/>
            <person name="Engels R."/>
            <person name="Erickson J."/>
            <person name="Farina A."/>
            <person name="Faro S."/>
            <person name="Ferreira P."/>
            <person name="Fischer H."/>
            <person name="Fitzgerald M."/>
            <person name="Foley K."/>
            <person name="Gage D."/>
            <person name="Galagan J."/>
            <person name="Gearin G."/>
            <person name="Gnerre S."/>
            <person name="Gnirke A."/>
            <person name="Goyette A."/>
            <person name="Graham J."/>
            <person name="Grandbois E."/>
            <person name="Gyaltsen K."/>
            <person name="Hafez N."/>
            <person name="Hagopian D."/>
            <person name="Hagos B."/>
            <person name="Hall J."/>
            <person name="Hatcher B."/>
            <person name="Heller A."/>
            <person name="Higgins H."/>
            <person name="Honan T."/>
            <person name="Horn A."/>
            <person name="Houde N."/>
            <person name="Hughes L."/>
            <person name="Hulme W."/>
            <person name="Husby E."/>
            <person name="Iliev I."/>
            <person name="Jaffe D."/>
            <person name="Jones C."/>
            <person name="Kamal M."/>
            <person name="Kamat A."/>
            <person name="Kamvysselis M."/>
            <person name="Karlsson E."/>
            <person name="Kells C."/>
            <person name="Kieu A."/>
            <person name="Kisner P."/>
            <person name="Kodira C."/>
            <person name="Kulbokas E."/>
            <person name="Labutti K."/>
            <person name="Lama D."/>
            <person name="Landers T."/>
            <person name="Leger J."/>
            <person name="Levine S."/>
            <person name="Lewis D."/>
            <person name="Lewis T."/>
            <person name="Lindblad-toh K."/>
            <person name="Liu X."/>
            <person name="Lokyitsang T."/>
            <person name="Lokyitsang Y."/>
            <person name="Lucien O."/>
            <person name="Lui A."/>
            <person name="Ma L.J."/>
            <person name="Mabbitt R."/>
            <person name="Macdonald J."/>
            <person name="Maclean C."/>
            <person name="Major J."/>
            <person name="Manning J."/>
            <person name="Marabella R."/>
            <person name="Maru K."/>
            <person name="Matthews C."/>
            <person name="Mauceli E."/>
            <person name="Mccarthy M."/>
            <person name="Mcdonough S."/>
            <person name="Mcghee T."/>
            <person name="Meldrim J."/>
            <person name="Meneus L."/>
            <person name="Mesirov J."/>
            <person name="Mihalev A."/>
            <person name="Mihova T."/>
            <person name="Mikkelsen T."/>
            <person name="Mlenga V."/>
            <person name="Moru K."/>
            <person name="Mozes J."/>
            <person name="Mulrain L."/>
            <person name="Munson G."/>
            <person name="Naylor J."/>
            <person name="Newes C."/>
            <person name="Nguyen C."/>
            <person name="Nguyen N."/>
            <person name="Nguyen T."/>
            <person name="Nicol R."/>
            <person name="Nielsen C."/>
            <person name="Nizzari M."/>
            <person name="Norbu C."/>
            <person name="Norbu N."/>
            <person name="O'donnell P."/>
            <person name="Okoawo O."/>
            <person name="O'leary S."/>
            <person name="Omotosho B."/>
            <person name="O'neill K."/>
            <person name="Osman S."/>
            <person name="Parker S."/>
            <person name="Perrin D."/>
            <person name="Phunkhang P."/>
            <person name="Piqani B."/>
            <person name="Purcell S."/>
            <person name="Rachupka T."/>
            <person name="Ramasamy U."/>
            <person name="Rameau R."/>
            <person name="Ray V."/>
            <person name="Raymond C."/>
            <person name="Retta R."/>
            <person name="Richardson S."/>
            <person name="Rise C."/>
            <person name="Rodriguez J."/>
            <person name="Rogers J."/>
            <person name="Rogov P."/>
            <person name="Rutman M."/>
            <person name="Schupbach R."/>
            <person name="Seaman C."/>
            <person name="Settipalli S."/>
            <person name="Sharpe T."/>
            <person name="Sheridan J."/>
            <person name="Sherpa N."/>
            <person name="Shi J."/>
            <person name="Smirnov S."/>
            <person name="Smith C."/>
            <person name="Sougnez C."/>
            <person name="Spencer B."/>
            <person name="Stalker J."/>
            <person name="Stange-thomann N."/>
            <person name="Stavropoulos S."/>
            <person name="Stetson K."/>
            <person name="Stone C."/>
            <person name="Stone S."/>
            <person name="Stubbs M."/>
            <person name="Talamas J."/>
            <person name="Tchuinga P."/>
            <person name="Tenzing P."/>
            <person name="Tesfaye S."/>
            <person name="Theodore J."/>
            <person name="Thoulutsang Y."/>
            <person name="Topham K."/>
            <person name="Towey S."/>
            <person name="Tsamla T."/>
            <person name="Tsomo N."/>
            <person name="Vallee D."/>
            <person name="Vassiliev H."/>
            <person name="Venkataraman V."/>
            <person name="Vinson J."/>
            <person name="Vo A."/>
            <person name="Wade C."/>
            <person name="Wang S."/>
            <person name="Wangchuk T."/>
            <person name="Wangdi T."/>
            <person name="Whittaker C."/>
            <person name="Wilkinson J."/>
            <person name="Wu Y."/>
            <person name="Wyman D."/>
            <person name="Yadav S."/>
            <person name="Yang S."/>
            <person name="Yang X."/>
            <person name="Yeager S."/>
            <person name="Yee E."/>
            <person name="Young G."/>
            <person name="Zainoun J."/>
            <person name="Zembeck L."/>
            <person name="Zimmer A."/>
            <person name="Zody M."/>
            <person name="Lander E."/>
        </authorList>
    </citation>
    <scope>NUCLEOTIDE SEQUENCE [LARGE SCALE GENOMIC DNA]</scope>
</reference>
<evidence type="ECO:0000313" key="3">
    <source>
        <dbReference type="Proteomes" id="UP000007875"/>
    </source>
</evidence>
<dbReference type="Gene3D" id="1.20.140.150">
    <property type="match status" value="1"/>
</dbReference>
<dbReference type="HOGENOM" id="CLU_1618425_0_0_1"/>
<name>H2YB16_CIOSA</name>
<keyword evidence="3" id="KW-1185">Reference proteome</keyword>
<dbReference type="Proteomes" id="UP000007875">
    <property type="component" value="Unassembled WGS sequence"/>
</dbReference>
<protein>
    <recommendedName>
        <fullName evidence="4">Peripheral myelin protein 22</fullName>
    </recommendedName>
</protein>
<sequence>MANLKDQTMHLIAIAVLIFISFLFSVVAVATPGWHDRFFFTLLGEYERTKTTSVALWAVGVSVLILLGIICLCIASIILLARFFGHGRGRAILGGVLCIFTGCIYIVSLGIFMGVYKPGTGTYGYSFGLLWTSVPVSIVAGVFFLLLKDDEFLKSELKYSSNGM</sequence>
<keyword evidence="1" id="KW-0812">Transmembrane</keyword>
<reference evidence="2" key="2">
    <citation type="submission" date="2025-08" db="UniProtKB">
        <authorList>
            <consortium name="Ensembl"/>
        </authorList>
    </citation>
    <scope>IDENTIFICATION</scope>
</reference>
<organism evidence="2 3">
    <name type="scientific">Ciona savignyi</name>
    <name type="common">Pacific transparent sea squirt</name>
    <dbReference type="NCBI Taxonomy" id="51511"/>
    <lineage>
        <taxon>Eukaryota</taxon>
        <taxon>Metazoa</taxon>
        <taxon>Chordata</taxon>
        <taxon>Tunicata</taxon>
        <taxon>Ascidiacea</taxon>
        <taxon>Phlebobranchia</taxon>
        <taxon>Cionidae</taxon>
        <taxon>Ciona</taxon>
    </lineage>
</organism>
<dbReference type="AlphaFoldDB" id="H2YB16"/>
<evidence type="ECO:0000256" key="1">
    <source>
        <dbReference type="SAM" id="Phobius"/>
    </source>
</evidence>
<accession>H2YB16</accession>
<keyword evidence="1" id="KW-0472">Membrane</keyword>
<feature type="transmembrane region" description="Helical" evidence="1">
    <location>
        <begin position="128"/>
        <end position="147"/>
    </location>
</feature>
<evidence type="ECO:0008006" key="4">
    <source>
        <dbReference type="Google" id="ProtNLM"/>
    </source>
</evidence>
<feature type="transmembrane region" description="Helical" evidence="1">
    <location>
        <begin position="54"/>
        <end position="80"/>
    </location>
</feature>
<feature type="transmembrane region" description="Helical" evidence="1">
    <location>
        <begin position="12"/>
        <end position="34"/>
    </location>
</feature>